<evidence type="ECO:0000256" key="5">
    <source>
        <dbReference type="SAM" id="MobiDB-lite"/>
    </source>
</evidence>
<keyword evidence="2" id="KW-0805">Transcription regulation</keyword>
<dbReference type="InterPro" id="IPR007627">
    <property type="entry name" value="RNA_pol_sigma70_r2"/>
</dbReference>
<dbReference type="RefSeq" id="WP_150264401.1">
    <property type="nucleotide sequence ID" value="NZ_CP029194.1"/>
</dbReference>
<evidence type="ECO:0000313" key="8">
    <source>
        <dbReference type="Proteomes" id="UP000324106"/>
    </source>
</evidence>
<reference evidence="7 8" key="1">
    <citation type="submission" date="2018-05" db="EMBL/GenBank/DDBJ databases">
        <title>Streptomyces venezuelae.</title>
        <authorList>
            <person name="Kim W."/>
            <person name="Lee N."/>
            <person name="Cho B.-K."/>
        </authorList>
    </citation>
    <scope>NUCLEOTIDE SEQUENCE [LARGE SCALE GENOMIC DNA]</scope>
    <source>
        <strain evidence="7 8">ATCC 15068</strain>
    </source>
</reference>
<feature type="domain" description="HTH luxR-type" evidence="6">
    <location>
        <begin position="130"/>
        <end position="188"/>
    </location>
</feature>
<dbReference type="InterPro" id="IPR013325">
    <property type="entry name" value="RNA_pol_sigma_r2"/>
</dbReference>
<evidence type="ECO:0000256" key="3">
    <source>
        <dbReference type="ARBA" id="ARBA00023082"/>
    </source>
</evidence>
<gene>
    <name evidence="7" type="ORF">DEJ46_05315</name>
</gene>
<dbReference type="AlphaFoldDB" id="A0A5P2AQM1"/>
<dbReference type="PANTHER" id="PTHR43133">
    <property type="entry name" value="RNA POLYMERASE ECF-TYPE SIGMA FACTO"/>
    <property type="match status" value="1"/>
</dbReference>
<organism evidence="7 8">
    <name type="scientific">Streptomyces venezuelae</name>
    <dbReference type="NCBI Taxonomy" id="54571"/>
    <lineage>
        <taxon>Bacteria</taxon>
        <taxon>Bacillati</taxon>
        <taxon>Actinomycetota</taxon>
        <taxon>Actinomycetes</taxon>
        <taxon>Kitasatosporales</taxon>
        <taxon>Streptomycetaceae</taxon>
        <taxon>Streptomyces</taxon>
    </lineage>
</organism>
<dbReference type="GO" id="GO:0006352">
    <property type="term" value="P:DNA-templated transcription initiation"/>
    <property type="evidence" value="ECO:0007669"/>
    <property type="project" value="InterPro"/>
</dbReference>
<dbReference type="InterPro" id="IPR000792">
    <property type="entry name" value="Tscrpt_reg_LuxR_C"/>
</dbReference>
<dbReference type="InterPro" id="IPR014284">
    <property type="entry name" value="RNA_pol_sigma-70_dom"/>
</dbReference>
<dbReference type="GO" id="GO:0016987">
    <property type="term" value="F:sigma factor activity"/>
    <property type="evidence" value="ECO:0007669"/>
    <property type="project" value="UniProtKB-KW"/>
</dbReference>
<evidence type="ECO:0000313" key="7">
    <source>
        <dbReference type="EMBL" id="QES18579.1"/>
    </source>
</evidence>
<evidence type="ECO:0000256" key="4">
    <source>
        <dbReference type="ARBA" id="ARBA00023163"/>
    </source>
</evidence>
<dbReference type="PANTHER" id="PTHR43133:SF25">
    <property type="entry name" value="RNA POLYMERASE SIGMA FACTOR RFAY-RELATED"/>
    <property type="match status" value="1"/>
</dbReference>
<protein>
    <submittedName>
        <fullName evidence="7">RNA polymerase subunit sigma</fullName>
    </submittedName>
</protein>
<dbReference type="Gene3D" id="1.10.10.10">
    <property type="entry name" value="Winged helix-like DNA-binding domain superfamily/Winged helix DNA-binding domain"/>
    <property type="match status" value="1"/>
</dbReference>
<dbReference type="EMBL" id="CP029194">
    <property type="protein sequence ID" value="QES18579.1"/>
    <property type="molecule type" value="Genomic_DNA"/>
</dbReference>
<dbReference type="Proteomes" id="UP000324106">
    <property type="component" value="Chromosome"/>
</dbReference>
<dbReference type="SUPFAM" id="SSF88659">
    <property type="entry name" value="Sigma3 and sigma4 domains of RNA polymerase sigma factors"/>
    <property type="match status" value="1"/>
</dbReference>
<accession>A0A5P2AQM1</accession>
<keyword evidence="3" id="KW-0731">Sigma factor</keyword>
<dbReference type="Gene3D" id="1.10.1740.10">
    <property type="match status" value="1"/>
</dbReference>
<dbReference type="InterPro" id="IPR036388">
    <property type="entry name" value="WH-like_DNA-bd_sf"/>
</dbReference>
<dbReference type="Pfam" id="PF08281">
    <property type="entry name" value="Sigma70_r4_2"/>
    <property type="match status" value="1"/>
</dbReference>
<dbReference type="GO" id="GO:0003677">
    <property type="term" value="F:DNA binding"/>
    <property type="evidence" value="ECO:0007669"/>
    <property type="project" value="InterPro"/>
</dbReference>
<proteinExistence type="inferred from homology"/>
<dbReference type="SMART" id="SM00421">
    <property type="entry name" value="HTH_LUXR"/>
    <property type="match status" value="1"/>
</dbReference>
<dbReference type="InterPro" id="IPR013249">
    <property type="entry name" value="RNA_pol_sigma70_r4_t2"/>
</dbReference>
<evidence type="ECO:0000256" key="1">
    <source>
        <dbReference type="ARBA" id="ARBA00010641"/>
    </source>
</evidence>
<evidence type="ECO:0000259" key="6">
    <source>
        <dbReference type="SMART" id="SM00421"/>
    </source>
</evidence>
<sequence length="235" mass="26010">MNTDTRARIRAGDPSAFAELFDSHARSVYNHAFRLTGDWSVAEDVMAATYLEAWRLRQKVDPEGGSLRPWLLGVATNVARNHCRGNRRYRRAASAYAAAGAAEAAMPDHASEVAGRLDDRRRIAATLRALGTLRRTEREVLVLCLWEGLAYTEVAAALGVPVGTVRSRLSRARAKLRTGAEEELARDMGQSARDTRQPARDIRKSVPEIREPAPRTRQTTGDRVNAVRPAQEGIR</sequence>
<keyword evidence="4" id="KW-0804">Transcription</keyword>
<dbReference type="CDD" id="cd06171">
    <property type="entry name" value="Sigma70_r4"/>
    <property type="match status" value="1"/>
</dbReference>
<name>A0A5P2AQM1_STRVZ</name>
<dbReference type="SUPFAM" id="SSF88946">
    <property type="entry name" value="Sigma2 domain of RNA polymerase sigma factors"/>
    <property type="match status" value="1"/>
</dbReference>
<comment type="similarity">
    <text evidence="1">Belongs to the sigma-70 factor family. ECF subfamily.</text>
</comment>
<feature type="compositionally biased region" description="Basic and acidic residues" evidence="5">
    <location>
        <begin position="193"/>
        <end position="214"/>
    </location>
</feature>
<dbReference type="InterPro" id="IPR013324">
    <property type="entry name" value="RNA_pol_sigma_r3/r4-like"/>
</dbReference>
<dbReference type="InterPro" id="IPR039425">
    <property type="entry name" value="RNA_pol_sigma-70-like"/>
</dbReference>
<evidence type="ECO:0000256" key="2">
    <source>
        <dbReference type="ARBA" id="ARBA00023015"/>
    </source>
</evidence>
<dbReference type="OrthoDB" id="5518337at2"/>
<dbReference type="Pfam" id="PF04542">
    <property type="entry name" value="Sigma70_r2"/>
    <property type="match status" value="1"/>
</dbReference>
<dbReference type="NCBIfam" id="TIGR02937">
    <property type="entry name" value="sigma70-ECF"/>
    <property type="match status" value="1"/>
</dbReference>
<feature type="region of interest" description="Disordered" evidence="5">
    <location>
        <begin position="177"/>
        <end position="235"/>
    </location>
</feature>